<feature type="domain" description="ERAP1-like C-terminal" evidence="13">
    <location>
        <begin position="677"/>
        <end position="995"/>
    </location>
</feature>
<evidence type="ECO:0000259" key="12">
    <source>
        <dbReference type="Pfam" id="PF01433"/>
    </source>
</evidence>
<dbReference type="InterPro" id="IPR042097">
    <property type="entry name" value="Aminopeptidase_N-like_N_sf"/>
</dbReference>
<gene>
    <name evidence="15" type="ORF">K437DRAFT_257787</name>
</gene>
<dbReference type="GO" id="GO:0043171">
    <property type="term" value="P:peptide catabolic process"/>
    <property type="evidence" value="ECO:0007669"/>
    <property type="project" value="TreeGrafter"/>
</dbReference>
<evidence type="ECO:0000256" key="4">
    <source>
        <dbReference type="ARBA" id="ARBA00022723"/>
    </source>
</evidence>
<evidence type="ECO:0000256" key="10">
    <source>
        <dbReference type="PIRSR" id="PIRSR634016-4"/>
    </source>
</evidence>
<evidence type="ECO:0000259" key="13">
    <source>
        <dbReference type="Pfam" id="PF11838"/>
    </source>
</evidence>
<dbReference type="InterPro" id="IPR014782">
    <property type="entry name" value="Peptidase_M1_dom"/>
</dbReference>
<dbReference type="HOGENOM" id="CLU_003705_0_2_1"/>
<evidence type="ECO:0000256" key="6">
    <source>
        <dbReference type="ARBA" id="ARBA00022833"/>
    </source>
</evidence>
<dbReference type="GO" id="GO:0042277">
    <property type="term" value="F:peptide binding"/>
    <property type="evidence" value="ECO:0007669"/>
    <property type="project" value="TreeGrafter"/>
</dbReference>
<dbReference type="FunFam" id="1.25.50.20:FF:000002">
    <property type="entry name" value="Aminopeptidase"/>
    <property type="match status" value="1"/>
</dbReference>
<evidence type="ECO:0000256" key="5">
    <source>
        <dbReference type="ARBA" id="ARBA00022801"/>
    </source>
</evidence>
<dbReference type="FunFam" id="1.10.390.10:FF:000006">
    <property type="entry name" value="Puromycin-sensitive aminopeptidase"/>
    <property type="match status" value="1"/>
</dbReference>
<feature type="site" description="Transition state stabilizer" evidence="10">
    <location>
        <position position="537"/>
    </location>
</feature>
<dbReference type="SUPFAM" id="SSF55486">
    <property type="entry name" value="Metalloproteases ('zincins'), catalytic domain"/>
    <property type="match status" value="1"/>
</dbReference>
<protein>
    <submittedName>
        <fullName evidence="15">Putative AAP1-alanine/arginine aminopeptidase</fullName>
    </submittedName>
</protein>
<feature type="compositionally biased region" description="Low complexity" evidence="11">
    <location>
        <begin position="72"/>
        <end position="85"/>
    </location>
</feature>
<dbReference type="Pfam" id="PF17900">
    <property type="entry name" value="Peptidase_M1_N"/>
    <property type="match status" value="1"/>
</dbReference>
<dbReference type="GO" id="GO:0006508">
    <property type="term" value="P:proteolysis"/>
    <property type="evidence" value="ECO:0007669"/>
    <property type="project" value="UniProtKB-KW"/>
</dbReference>
<dbReference type="RefSeq" id="XP_013242104.1">
    <property type="nucleotide sequence ID" value="XM_013386650.1"/>
</dbReference>
<dbReference type="AlphaFoldDB" id="A0A066VUW4"/>
<keyword evidence="5" id="KW-0378">Hydrolase</keyword>
<comment type="caution">
    <text evidence="15">The sequence shown here is derived from an EMBL/GenBank/DDBJ whole genome shotgun (WGS) entry which is preliminary data.</text>
</comment>
<evidence type="ECO:0000256" key="3">
    <source>
        <dbReference type="ARBA" id="ARBA00022670"/>
    </source>
</evidence>
<dbReference type="GO" id="GO:0070006">
    <property type="term" value="F:metalloaminopeptidase activity"/>
    <property type="evidence" value="ECO:0007669"/>
    <property type="project" value="TreeGrafter"/>
</dbReference>
<feature type="binding site" evidence="9">
    <location>
        <position position="447"/>
    </location>
    <ligand>
        <name>Zn(2+)</name>
        <dbReference type="ChEBI" id="CHEBI:29105"/>
        <note>catalytic</note>
    </ligand>
</feature>
<dbReference type="InterPro" id="IPR045357">
    <property type="entry name" value="Aminopeptidase_N-like_N"/>
</dbReference>
<dbReference type="Gene3D" id="2.60.40.1730">
    <property type="entry name" value="tricorn interacting facor f3 domain"/>
    <property type="match status" value="1"/>
</dbReference>
<feature type="domain" description="Peptidase M1 membrane alanine aminopeptidase" evidence="12">
    <location>
        <begin position="375"/>
        <end position="596"/>
    </location>
</feature>
<keyword evidence="2 15" id="KW-0031">Aminopeptidase</keyword>
<name>A0A066VUW4_TILAU</name>
<proteinExistence type="inferred from homology"/>
<feature type="domain" description="Aminopeptidase N-like N-terminal" evidence="14">
    <location>
        <begin position="111"/>
        <end position="275"/>
    </location>
</feature>
<organism evidence="15 16">
    <name type="scientific">Tilletiaria anomala (strain ATCC 24038 / CBS 436.72 / UBC 951)</name>
    <dbReference type="NCBI Taxonomy" id="1037660"/>
    <lineage>
        <taxon>Eukaryota</taxon>
        <taxon>Fungi</taxon>
        <taxon>Dikarya</taxon>
        <taxon>Basidiomycota</taxon>
        <taxon>Ustilaginomycotina</taxon>
        <taxon>Exobasidiomycetes</taxon>
        <taxon>Georgefischeriales</taxon>
        <taxon>Tilletiariaceae</taxon>
        <taxon>Tilletiaria</taxon>
    </lineage>
</organism>
<dbReference type="GO" id="GO:0008270">
    <property type="term" value="F:zinc ion binding"/>
    <property type="evidence" value="ECO:0007669"/>
    <property type="project" value="InterPro"/>
</dbReference>
<sequence>MTAPIVTFLSTPLTILLRPPSVRRLLGTIPQRSATVRPGSTTAKLYAAAKLTTKTPASSRVTQLNNQLRAHSSRAALASSSSSSSQPDANMGASAGKDGTQWHRLPTAVTPEHYDIIIKSDLEALTFTGLVTITLNIEEETDVITLNVGPKLTLSKAHITSSALKTDSKTVAVLEHDKEHERAVARLGQKLPKGSQATISIAYGSEIDNSMMGYYRSTWEFEGKKGFYALTQFEPTAARRAFPGFDEPGLKATYSFRMVHRKDTTALANMPAVGESKAISVAEQDKLLRTSELELDTSNNKCALKTESSIAGKTETDGDWVLTAFEKIPKVSSYLVAWANGPFVHLESTYKSPITGKDVQLRIYATGEYIDQAQFALDAKAKVMPVYEKVFDIAFPLPKLDTLVATDFDAGAMENWGLITGRTGIYLYDSNKGGLQAKKLSAKVQSHECAHQWFGNITTMDWWSGLWLNESFATLMGEVIILDRVWPEWTSGSEFIVGHLARALELDAKRSSHPIEVPLQGDNVESAINQVFDAISYSKGASVLRMLSRMVGEEKFLKGVSIYLKKHLYANATTNDLWKGISEASGLDIPKIMGKWVLQQGFPVLTVTEGENEIKVRQNRFLSTGDAKPEEDETLWYVPLELKTIGADGRTQVDSSIVLNEQRETSIPLQNVQGSVWKLNADTVGVYRVAYTPERLAKLGEAAKKEHSAFSLEDRVGLVNDAHTLAKAGYAQTSGTLTLLQKIVDEPTFLVNSSAIGAIGDLLSVWFEEPEDVQQAIQSFGANFFGPKAKRLGFDGKPDDSVETQQLRETVIAGAAAGRDEWTLGEIKRRFDAFLQGDDSLIPADLMMTIYSTSVRYGGEAEYNKVVEVYRKPPTQTHKQTAMFAMCATQQPELIERTIEFLYSGEVKEQDFLIYFRGLSARPVTRRLLWEATKKRFDELVERFSGNFALGRLVELSFGSFSSDKDVADVEAFFKGRDTRKYSMALSQGLEGVRARAAWLARDRDDVSGWLRKNGYLKQ</sequence>
<dbReference type="InterPro" id="IPR050344">
    <property type="entry name" value="Peptidase_M1_aminopeptidases"/>
</dbReference>
<dbReference type="FunFam" id="2.60.40.1910:FF:000004">
    <property type="entry name" value="Aminopeptidase"/>
    <property type="match status" value="1"/>
</dbReference>
<dbReference type="InterPro" id="IPR034016">
    <property type="entry name" value="M1_APN-typ"/>
</dbReference>
<evidence type="ECO:0000256" key="1">
    <source>
        <dbReference type="ARBA" id="ARBA00010136"/>
    </source>
</evidence>
<evidence type="ECO:0000256" key="2">
    <source>
        <dbReference type="ARBA" id="ARBA00022438"/>
    </source>
</evidence>
<evidence type="ECO:0000313" key="15">
    <source>
        <dbReference type="EMBL" id="KDN42604.1"/>
    </source>
</evidence>
<feature type="binding site" evidence="9">
    <location>
        <position position="451"/>
    </location>
    <ligand>
        <name>Zn(2+)</name>
        <dbReference type="ChEBI" id="CHEBI:29105"/>
        <note>catalytic</note>
    </ligand>
</feature>
<comment type="cofactor">
    <cofactor evidence="9">
        <name>Zn(2+)</name>
        <dbReference type="ChEBI" id="CHEBI:29105"/>
    </cofactor>
    <text evidence="9">Binds 1 zinc ion per subunit.</text>
</comment>
<dbReference type="EMBL" id="JMSN01000068">
    <property type="protein sequence ID" value="KDN42604.1"/>
    <property type="molecule type" value="Genomic_DNA"/>
</dbReference>
<dbReference type="Gene3D" id="2.60.40.1910">
    <property type="match status" value="1"/>
</dbReference>
<evidence type="ECO:0000313" key="16">
    <source>
        <dbReference type="Proteomes" id="UP000027361"/>
    </source>
</evidence>
<dbReference type="GO" id="GO:0016020">
    <property type="term" value="C:membrane"/>
    <property type="evidence" value="ECO:0007669"/>
    <property type="project" value="TreeGrafter"/>
</dbReference>
<accession>A0A066VUW4</accession>
<dbReference type="InterPro" id="IPR024571">
    <property type="entry name" value="ERAP1-like_C_dom"/>
</dbReference>
<keyword evidence="7" id="KW-0482">Metalloprotease</keyword>
<comment type="similarity">
    <text evidence="1">Belongs to the peptidase M1 family.</text>
</comment>
<evidence type="ECO:0000259" key="14">
    <source>
        <dbReference type="Pfam" id="PF17900"/>
    </source>
</evidence>
<evidence type="ECO:0000256" key="11">
    <source>
        <dbReference type="SAM" id="MobiDB-lite"/>
    </source>
</evidence>
<dbReference type="OrthoDB" id="10031169at2759"/>
<dbReference type="OMA" id="NGVCIRN"/>
<keyword evidence="4 9" id="KW-0479">Metal-binding</keyword>
<dbReference type="PANTHER" id="PTHR11533">
    <property type="entry name" value="PROTEASE M1 ZINC METALLOPROTEASE"/>
    <property type="match status" value="1"/>
</dbReference>
<dbReference type="GO" id="GO:0005737">
    <property type="term" value="C:cytoplasm"/>
    <property type="evidence" value="ECO:0007669"/>
    <property type="project" value="TreeGrafter"/>
</dbReference>
<dbReference type="GO" id="GO:0005615">
    <property type="term" value="C:extracellular space"/>
    <property type="evidence" value="ECO:0007669"/>
    <property type="project" value="TreeGrafter"/>
</dbReference>
<dbReference type="InterPro" id="IPR027268">
    <property type="entry name" value="Peptidase_M4/M1_CTD_sf"/>
</dbReference>
<dbReference type="InParanoid" id="A0A066VUW4"/>
<dbReference type="GeneID" id="25264786"/>
<evidence type="ECO:0000256" key="7">
    <source>
        <dbReference type="ARBA" id="ARBA00023049"/>
    </source>
</evidence>
<dbReference type="SUPFAM" id="SSF63737">
    <property type="entry name" value="Leukotriene A4 hydrolase N-terminal domain"/>
    <property type="match status" value="1"/>
</dbReference>
<dbReference type="PANTHER" id="PTHR11533:SF174">
    <property type="entry name" value="PUROMYCIN-SENSITIVE AMINOPEPTIDASE-RELATED"/>
    <property type="match status" value="1"/>
</dbReference>
<feature type="active site" description="Proton acceptor" evidence="8">
    <location>
        <position position="448"/>
    </location>
</feature>
<keyword evidence="16" id="KW-1185">Reference proteome</keyword>
<dbReference type="FunCoup" id="A0A066VUW4">
    <property type="interactions" value="451"/>
</dbReference>
<dbReference type="STRING" id="1037660.A0A066VUW4"/>
<feature type="binding site" evidence="9">
    <location>
        <position position="470"/>
    </location>
    <ligand>
        <name>Zn(2+)</name>
        <dbReference type="ChEBI" id="CHEBI:29105"/>
        <note>catalytic</note>
    </ligand>
</feature>
<dbReference type="Gene3D" id="1.10.390.10">
    <property type="entry name" value="Neutral Protease Domain 2"/>
    <property type="match status" value="1"/>
</dbReference>
<dbReference type="Proteomes" id="UP000027361">
    <property type="component" value="Unassembled WGS sequence"/>
</dbReference>
<keyword evidence="6 9" id="KW-0862">Zinc</keyword>
<dbReference type="Pfam" id="PF01433">
    <property type="entry name" value="Peptidase_M1"/>
    <property type="match status" value="1"/>
</dbReference>
<feature type="region of interest" description="Disordered" evidence="11">
    <location>
        <begin position="72"/>
        <end position="101"/>
    </location>
</feature>
<dbReference type="Gene3D" id="1.25.50.20">
    <property type="match status" value="1"/>
</dbReference>
<evidence type="ECO:0000256" key="9">
    <source>
        <dbReference type="PIRSR" id="PIRSR634016-3"/>
    </source>
</evidence>
<dbReference type="CDD" id="cd09601">
    <property type="entry name" value="M1_APN-Q_like"/>
    <property type="match status" value="1"/>
</dbReference>
<keyword evidence="3" id="KW-0645">Protease</keyword>
<dbReference type="Pfam" id="PF11838">
    <property type="entry name" value="ERAP1_C"/>
    <property type="match status" value="1"/>
</dbReference>
<reference evidence="15 16" key="1">
    <citation type="submission" date="2014-05" db="EMBL/GenBank/DDBJ databases">
        <title>Draft genome sequence of a rare smut relative, Tilletiaria anomala UBC 951.</title>
        <authorList>
            <consortium name="DOE Joint Genome Institute"/>
            <person name="Toome M."/>
            <person name="Kuo A."/>
            <person name="Henrissat B."/>
            <person name="Lipzen A."/>
            <person name="Tritt A."/>
            <person name="Yoshinaga Y."/>
            <person name="Zane M."/>
            <person name="Barry K."/>
            <person name="Grigoriev I.V."/>
            <person name="Spatafora J.W."/>
            <person name="Aimea M.C."/>
        </authorList>
    </citation>
    <scope>NUCLEOTIDE SEQUENCE [LARGE SCALE GENOMIC DNA]</scope>
    <source>
        <strain evidence="15 16">UBC 951</strain>
    </source>
</reference>
<evidence type="ECO:0000256" key="8">
    <source>
        <dbReference type="PIRSR" id="PIRSR634016-1"/>
    </source>
</evidence>